<evidence type="ECO:0000313" key="9">
    <source>
        <dbReference type="EMBL" id="MDP9806254.1"/>
    </source>
</evidence>
<dbReference type="InterPro" id="IPR005110">
    <property type="entry name" value="MoeA_linker/N"/>
</dbReference>
<dbReference type="SMART" id="SM00852">
    <property type="entry name" value="MoCF_biosynth"/>
    <property type="match status" value="1"/>
</dbReference>
<keyword evidence="7 9" id="KW-0808">Transferase</keyword>
<evidence type="ECO:0000256" key="2">
    <source>
        <dbReference type="ARBA" id="ARBA00005046"/>
    </source>
</evidence>
<evidence type="ECO:0000256" key="6">
    <source>
        <dbReference type="ARBA" id="ARBA00047317"/>
    </source>
</evidence>
<organism evidence="9 10">
    <name type="scientific">Trueperella bonasi</name>
    <dbReference type="NCBI Taxonomy" id="312286"/>
    <lineage>
        <taxon>Bacteria</taxon>
        <taxon>Bacillati</taxon>
        <taxon>Actinomycetota</taxon>
        <taxon>Actinomycetes</taxon>
        <taxon>Actinomycetales</taxon>
        <taxon>Actinomycetaceae</taxon>
        <taxon>Trueperella</taxon>
    </lineage>
</organism>
<feature type="domain" description="MoaB/Mog" evidence="8">
    <location>
        <begin position="192"/>
        <end position="325"/>
    </location>
</feature>
<dbReference type="InterPro" id="IPR036135">
    <property type="entry name" value="MoeA_linker/N_sf"/>
</dbReference>
<evidence type="ECO:0000259" key="8">
    <source>
        <dbReference type="SMART" id="SM00852"/>
    </source>
</evidence>
<gene>
    <name evidence="9" type="ORF">J2S70_000836</name>
</gene>
<proteinExistence type="inferred from homology"/>
<dbReference type="InterPro" id="IPR005111">
    <property type="entry name" value="MoeA_C_domain_IV"/>
</dbReference>
<dbReference type="Pfam" id="PF00994">
    <property type="entry name" value="MoCF_biosynth"/>
    <property type="match status" value="1"/>
</dbReference>
<dbReference type="Gene3D" id="2.170.190.11">
    <property type="entry name" value="Molybdopterin biosynthesis moea protein, domain 3"/>
    <property type="match status" value="1"/>
</dbReference>
<dbReference type="EMBL" id="JAUSQX010000001">
    <property type="protein sequence ID" value="MDP9806254.1"/>
    <property type="molecule type" value="Genomic_DNA"/>
</dbReference>
<evidence type="ECO:0000256" key="1">
    <source>
        <dbReference type="ARBA" id="ARBA00002901"/>
    </source>
</evidence>
<sequence length="421" mass="43760">MTPEEYRQLIYDNLPHATLGTEAVALADGLGRTLAHDAIAKLDVPPFDNSAMDGFAVRGEDFRGEGPWEFAVVEDVAAGVVGQERSLGDAELREGGLPIAARIMTGAPVPKWADAVVKVEDTDAPRGASAMPRRVRIDARPKPQANVRFAGEDLTAGTRAIEAGTVLGPRALSALASIGYGEVEVRRKPRVAVLSTGAELTAPGKEPGPGMIPDSNSTLLATLVRKAGGEPTVVRTVADTAEEFGAALPVDVDLIVTSGGVSMGAFDPVKEYGLAHDWTFEKVTMQPGKPQGHGLAGDIPVIAVPGNPVSVAVSFRLFVRPFLTRLLGQPEDLVDAAPGCAMARAGASWRSSAGRRQFLPGKLMTGAGWQEDGGGAVVVPVHELGSGSHLVAAMHAADVLAVVEADVEAVAEGDAVKIIDF</sequence>
<dbReference type="EC" id="2.10.1.1" evidence="7"/>
<keyword evidence="7" id="KW-0479">Metal-binding</keyword>
<comment type="function">
    <text evidence="1 7">Catalyzes the insertion of molybdate into adenylated molybdopterin with the concomitant release of AMP.</text>
</comment>
<comment type="similarity">
    <text evidence="3 7">Belongs to the MoeA family.</text>
</comment>
<dbReference type="SUPFAM" id="SSF53218">
    <property type="entry name" value="Molybdenum cofactor biosynthesis proteins"/>
    <property type="match status" value="1"/>
</dbReference>
<reference evidence="9 10" key="1">
    <citation type="submission" date="2023-07" db="EMBL/GenBank/DDBJ databases">
        <title>Sequencing the genomes of 1000 actinobacteria strains.</title>
        <authorList>
            <person name="Klenk H.-P."/>
        </authorList>
    </citation>
    <scope>NUCLEOTIDE SEQUENCE [LARGE SCALE GENOMIC DNA]</scope>
    <source>
        <strain evidence="9 10">DSM 17163</strain>
    </source>
</reference>
<comment type="pathway">
    <text evidence="2 7">Cofactor biosynthesis; molybdopterin biosynthesis.</text>
</comment>
<comment type="cofactor">
    <cofactor evidence="7">
        <name>Mg(2+)</name>
        <dbReference type="ChEBI" id="CHEBI:18420"/>
    </cofactor>
</comment>
<dbReference type="NCBIfam" id="NF045515">
    <property type="entry name" value="Glp_gephyrin"/>
    <property type="match status" value="1"/>
</dbReference>
<dbReference type="PANTHER" id="PTHR10192">
    <property type="entry name" value="MOLYBDOPTERIN BIOSYNTHESIS PROTEIN"/>
    <property type="match status" value="1"/>
</dbReference>
<comment type="caution">
    <text evidence="9">The sequence shown here is derived from an EMBL/GenBank/DDBJ whole genome shotgun (WGS) entry which is preliminary data.</text>
</comment>
<dbReference type="GO" id="GO:0061599">
    <property type="term" value="F:molybdopterin molybdotransferase activity"/>
    <property type="evidence" value="ECO:0007669"/>
    <property type="project" value="UniProtKB-EC"/>
</dbReference>
<dbReference type="InterPro" id="IPR038987">
    <property type="entry name" value="MoeA-like"/>
</dbReference>
<dbReference type="Gene3D" id="3.90.105.10">
    <property type="entry name" value="Molybdopterin biosynthesis moea protein, domain 2"/>
    <property type="match status" value="1"/>
</dbReference>
<accession>A0ABT9NFT8</accession>
<dbReference type="Pfam" id="PF03453">
    <property type="entry name" value="MoeA_N"/>
    <property type="match status" value="1"/>
</dbReference>
<dbReference type="SUPFAM" id="SSF63882">
    <property type="entry name" value="MoeA N-terminal region -like"/>
    <property type="match status" value="1"/>
</dbReference>
<dbReference type="SUPFAM" id="SSF63867">
    <property type="entry name" value="MoeA C-terminal domain-like"/>
    <property type="match status" value="1"/>
</dbReference>
<evidence type="ECO:0000256" key="4">
    <source>
        <dbReference type="ARBA" id="ARBA00022505"/>
    </source>
</evidence>
<dbReference type="PANTHER" id="PTHR10192:SF5">
    <property type="entry name" value="GEPHYRIN"/>
    <property type="match status" value="1"/>
</dbReference>
<protein>
    <recommendedName>
        <fullName evidence="7">Molybdopterin molybdenumtransferase</fullName>
        <ecNumber evidence="7">2.10.1.1</ecNumber>
    </recommendedName>
</protein>
<dbReference type="InterPro" id="IPR036688">
    <property type="entry name" value="MoeA_C_domain_IV_sf"/>
</dbReference>
<keyword evidence="4 7" id="KW-0500">Molybdenum</keyword>
<dbReference type="Proteomes" id="UP001243212">
    <property type="component" value="Unassembled WGS sequence"/>
</dbReference>
<keyword evidence="7" id="KW-0460">Magnesium</keyword>
<evidence type="ECO:0000256" key="3">
    <source>
        <dbReference type="ARBA" id="ARBA00010763"/>
    </source>
</evidence>
<evidence type="ECO:0000256" key="5">
    <source>
        <dbReference type="ARBA" id="ARBA00023150"/>
    </source>
</evidence>
<dbReference type="Pfam" id="PF03454">
    <property type="entry name" value="MoeA_C"/>
    <property type="match status" value="1"/>
</dbReference>
<dbReference type="InterPro" id="IPR001453">
    <property type="entry name" value="MoaB/Mog_dom"/>
</dbReference>
<dbReference type="RefSeq" id="WP_307682486.1">
    <property type="nucleotide sequence ID" value="NZ_JAUSQX010000001.1"/>
</dbReference>
<keyword evidence="10" id="KW-1185">Reference proteome</keyword>
<keyword evidence="5 7" id="KW-0501">Molybdenum cofactor biosynthesis</keyword>
<dbReference type="Gene3D" id="2.40.340.10">
    <property type="entry name" value="MoeA, C-terminal, domain IV"/>
    <property type="match status" value="1"/>
</dbReference>
<dbReference type="Gene3D" id="3.40.980.10">
    <property type="entry name" value="MoaB/Mog-like domain"/>
    <property type="match status" value="1"/>
</dbReference>
<dbReference type="CDD" id="cd00887">
    <property type="entry name" value="MoeA"/>
    <property type="match status" value="1"/>
</dbReference>
<evidence type="ECO:0000313" key="10">
    <source>
        <dbReference type="Proteomes" id="UP001243212"/>
    </source>
</evidence>
<evidence type="ECO:0000256" key="7">
    <source>
        <dbReference type="RuleBase" id="RU365090"/>
    </source>
</evidence>
<dbReference type="InterPro" id="IPR036425">
    <property type="entry name" value="MoaB/Mog-like_dom_sf"/>
</dbReference>
<name>A0ABT9NFT8_9ACTO</name>
<comment type="catalytic activity">
    <reaction evidence="6">
        <text>adenylyl-molybdopterin + molybdate = Mo-molybdopterin + AMP + H(+)</text>
        <dbReference type="Rhea" id="RHEA:35047"/>
        <dbReference type="ChEBI" id="CHEBI:15378"/>
        <dbReference type="ChEBI" id="CHEBI:36264"/>
        <dbReference type="ChEBI" id="CHEBI:62727"/>
        <dbReference type="ChEBI" id="CHEBI:71302"/>
        <dbReference type="ChEBI" id="CHEBI:456215"/>
        <dbReference type="EC" id="2.10.1.1"/>
    </reaction>
</comment>